<protein>
    <submittedName>
        <fullName evidence="2">Putative lipoprotein</fullName>
    </submittedName>
</protein>
<dbReference type="Pfam" id="PF05960">
    <property type="entry name" value="DUF885"/>
    <property type="match status" value="1"/>
</dbReference>
<reference evidence="2 3" key="1">
    <citation type="journal article" date="2014" name="Antonie Van Leeuwenhoek">
        <title>Hyphomonas beringensis sp. nov. and Hyphomonas chukchiensis sp. nov., isolated from surface seawater of the Bering Sea and Chukchi Sea.</title>
        <authorList>
            <person name="Li C."/>
            <person name="Lai Q."/>
            <person name="Li G."/>
            <person name="Dong C."/>
            <person name="Wang J."/>
            <person name="Liao Y."/>
            <person name="Shao Z."/>
        </authorList>
    </citation>
    <scope>NUCLEOTIDE SEQUENCE [LARGE SCALE GENOMIC DNA]</scope>
    <source>
        <strain evidence="2 3">SCH89</strain>
    </source>
</reference>
<dbReference type="AlphaFoldDB" id="A0A059G4I7"/>
<dbReference type="PANTHER" id="PTHR33361:SF16">
    <property type="entry name" value="DUF885 DOMAIN-CONTAINING PROTEIN"/>
    <property type="match status" value="1"/>
</dbReference>
<dbReference type="PROSITE" id="PS51257">
    <property type="entry name" value="PROKAR_LIPOPROTEIN"/>
    <property type="match status" value="1"/>
</dbReference>
<organism evidence="2 3">
    <name type="scientific">Hyphomonas oceanitis SCH89</name>
    <dbReference type="NCBI Taxonomy" id="1280953"/>
    <lineage>
        <taxon>Bacteria</taxon>
        <taxon>Pseudomonadati</taxon>
        <taxon>Pseudomonadota</taxon>
        <taxon>Alphaproteobacteria</taxon>
        <taxon>Hyphomonadales</taxon>
        <taxon>Hyphomonadaceae</taxon>
        <taxon>Hyphomonas</taxon>
    </lineage>
</organism>
<dbReference type="Proteomes" id="UP000024942">
    <property type="component" value="Unassembled WGS sequence"/>
</dbReference>
<keyword evidence="1" id="KW-0732">Signal</keyword>
<dbReference type="STRING" id="1280953.HOC_14698"/>
<feature type="signal peptide" evidence="1">
    <location>
        <begin position="1"/>
        <end position="24"/>
    </location>
</feature>
<proteinExistence type="predicted"/>
<dbReference type="PANTHER" id="PTHR33361">
    <property type="entry name" value="GLR0591 PROTEIN"/>
    <property type="match status" value="1"/>
</dbReference>
<comment type="caution">
    <text evidence="2">The sequence shown here is derived from an EMBL/GenBank/DDBJ whole genome shotgun (WGS) entry which is preliminary data.</text>
</comment>
<accession>A0A059G4I7</accession>
<dbReference type="InterPro" id="IPR010281">
    <property type="entry name" value="DUF885"/>
</dbReference>
<dbReference type="RefSeq" id="WP_035539860.1">
    <property type="nucleotide sequence ID" value="NZ_ARYL01000024.1"/>
</dbReference>
<gene>
    <name evidence="2" type="ORF">HOC_14698</name>
</gene>
<evidence type="ECO:0000256" key="1">
    <source>
        <dbReference type="SAM" id="SignalP"/>
    </source>
</evidence>
<evidence type="ECO:0000313" key="3">
    <source>
        <dbReference type="Proteomes" id="UP000024942"/>
    </source>
</evidence>
<dbReference type="eggNOG" id="COG4805">
    <property type="taxonomic scope" value="Bacteria"/>
</dbReference>
<name>A0A059G4I7_9PROT</name>
<dbReference type="EMBL" id="ARYL01000024">
    <property type="protein sequence ID" value="KDA01649.1"/>
    <property type="molecule type" value="Genomic_DNA"/>
</dbReference>
<dbReference type="PATRIC" id="fig|1280953.3.peg.2957"/>
<sequence>MRSSVSIIALALVLSACATKPAPAEPLNAAPVAEAPVETQSELSARLNTWFDAKYEEQLQFSPMGLTFLGRKDKNDQIDCMTLACQDEQLAWLKEVTEEMEASFDYDALSADDKMSYDIWKYQYDEAAKGAAFRYNGFVFDQMNGIQNFLPTFLISFHTVDTPEDMTAYIKRISGSARALHEAINVAQESADRGVHAPKFAYEGVIDQSQKIITGAPFTDGEDSAIYADVKSDIQALVDNGSIDEVQGGVFLAEAEEALKGDFLTAYEDVIAFATADMANSPDSTQPVGAYLQPDGAAYYNYRLETQTTTQMTADEIHELGLSEVARLRGDMEAIKEQVGFEGTLNEFFTMLRDSKDDERFYYPNTDEGRLAYITDATADINRIKEQLPNYFGILPKADLVVKRVEAFREQDGAAQHYYPGTPDGSRPGIYYAHLSDMTSMPKRELEVIAYHEGIPGHHMQISIAQELTGVPMFRTQAGFTAYAEGWGLYAEWLAKEMPGTYADPYSDFGRLGSEIWRAIRLVIDTGLHSKGWTEEQAVQYFLDNAAITETQARSEVQRYIVMPGQATAYKIGMIKIQELRAKAEAELGDKFDIRGFHDTVLGGGSLPLELLERKVDAWIETQKAS</sequence>
<keyword evidence="2" id="KW-0449">Lipoprotein</keyword>
<keyword evidence="3" id="KW-1185">Reference proteome</keyword>
<evidence type="ECO:0000313" key="2">
    <source>
        <dbReference type="EMBL" id="KDA01649.1"/>
    </source>
</evidence>
<dbReference type="OrthoDB" id="7937304at2"/>
<feature type="chain" id="PRO_5001573602" evidence="1">
    <location>
        <begin position="25"/>
        <end position="626"/>
    </location>
</feature>